<dbReference type="InterPro" id="IPR018247">
    <property type="entry name" value="EF_Hand_1_Ca_BS"/>
</dbReference>
<proteinExistence type="predicted"/>
<dbReference type="InterPro" id="IPR002048">
    <property type="entry name" value="EF_hand_dom"/>
</dbReference>
<dbReference type="Pfam" id="PF13499">
    <property type="entry name" value="EF-hand_7"/>
    <property type="match status" value="2"/>
</dbReference>
<evidence type="ECO:0000313" key="5">
    <source>
        <dbReference type="Proteomes" id="UP000002009"/>
    </source>
</evidence>
<dbReference type="eggNOG" id="KOG0027">
    <property type="taxonomic scope" value="Eukaryota"/>
</dbReference>
<dbReference type="InterPro" id="IPR011992">
    <property type="entry name" value="EF-hand-dom_pair"/>
</dbReference>
<name>C1E950_MICCC</name>
<dbReference type="EMBL" id="CP001327">
    <property type="protein sequence ID" value="ACO64623.1"/>
    <property type="molecule type" value="Genomic_DNA"/>
</dbReference>
<dbReference type="GO" id="GO:0005509">
    <property type="term" value="F:calcium ion binding"/>
    <property type="evidence" value="ECO:0007669"/>
    <property type="project" value="InterPro"/>
</dbReference>
<dbReference type="RefSeq" id="XP_002503365.1">
    <property type="nucleotide sequence ID" value="XM_002503319.1"/>
</dbReference>
<dbReference type="OMA" id="RHVDANN"/>
<gene>
    <name evidence="4" type="ORF">MICPUN_101182</name>
</gene>
<dbReference type="PROSITE" id="PS50222">
    <property type="entry name" value="EF_HAND_2"/>
    <property type="match status" value="3"/>
</dbReference>
<evidence type="ECO:0000256" key="2">
    <source>
        <dbReference type="ARBA" id="ARBA00022837"/>
    </source>
</evidence>
<dbReference type="OrthoDB" id="26525at2759"/>
<dbReference type="GeneID" id="8244652"/>
<dbReference type="PANTHER" id="PTHR23050">
    <property type="entry name" value="CALCIUM BINDING PROTEIN"/>
    <property type="match status" value="1"/>
</dbReference>
<keyword evidence="5" id="KW-1185">Reference proteome</keyword>
<dbReference type="Gene3D" id="1.10.238.10">
    <property type="entry name" value="EF-hand"/>
    <property type="match status" value="2"/>
</dbReference>
<dbReference type="KEGG" id="mis:MICPUN_101182"/>
<protein>
    <recommendedName>
        <fullName evidence="3">EF-hand domain-containing protein</fullName>
    </recommendedName>
</protein>
<feature type="domain" description="EF-hand" evidence="3">
    <location>
        <begin position="144"/>
        <end position="179"/>
    </location>
</feature>
<feature type="domain" description="EF-hand" evidence="3">
    <location>
        <begin position="15"/>
        <end position="50"/>
    </location>
</feature>
<dbReference type="InterPro" id="IPR050145">
    <property type="entry name" value="Centrin_CML-like"/>
</dbReference>
<dbReference type="SUPFAM" id="SSF47473">
    <property type="entry name" value="EF-hand"/>
    <property type="match status" value="1"/>
</dbReference>
<evidence type="ECO:0000256" key="1">
    <source>
        <dbReference type="ARBA" id="ARBA00022737"/>
    </source>
</evidence>
<feature type="domain" description="EF-hand" evidence="3">
    <location>
        <begin position="55"/>
        <end position="83"/>
    </location>
</feature>
<keyword evidence="1" id="KW-0677">Repeat</keyword>
<accession>C1E950</accession>
<dbReference type="AlphaFoldDB" id="C1E950"/>
<keyword evidence="2" id="KW-0106">Calcium</keyword>
<sequence length="180" mass="20330">MSGALSKISKKYNKKEIFALKAVFDEADADGSGEIDSSELRRALSKSSLSAAAVDMFKALDKDGSKRIGFDEYLKAYYKFASPAEIKELMLWVYPPKEEEVVEQRKLSDAQKAEIKSIFVLYDANNNGLLEKKELFEALTASGYDDEEIEEMFEEYDQDGSHAIDFDEFCAMLESSYLDS</sequence>
<organism evidence="4 5">
    <name type="scientific">Micromonas commoda (strain RCC299 / NOUM17 / CCMP2709)</name>
    <name type="common">Picoplanktonic green alga</name>
    <dbReference type="NCBI Taxonomy" id="296587"/>
    <lineage>
        <taxon>Eukaryota</taxon>
        <taxon>Viridiplantae</taxon>
        <taxon>Chlorophyta</taxon>
        <taxon>Mamiellophyceae</taxon>
        <taxon>Mamiellales</taxon>
        <taxon>Mamiellaceae</taxon>
        <taxon>Micromonas</taxon>
    </lineage>
</organism>
<dbReference type="Proteomes" id="UP000002009">
    <property type="component" value="Chromosome 6"/>
</dbReference>
<reference evidence="4 5" key="1">
    <citation type="journal article" date="2009" name="Science">
        <title>Green evolution and dynamic adaptations revealed by genomes of the marine picoeukaryotes Micromonas.</title>
        <authorList>
            <person name="Worden A.Z."/>
            <person name="Lee J.H."/>
            <person name="Mock T."/>
            <person name="Rouze P."/>
            <person name="Simmons M.P."/>
            <person name="Aerts A.L."/>
            <person name="Allen A.E."/>
            <person name="Cuvelier M.L."/>
            <person name="Derelle E."/>
            <person name="Everett M.V."/>
            <person name="Foulon E."/>
            <person name="Grimwood J."/>
            <person name="Gundlach H."/>
            <person name="Henrissat B."/>
            <person name="Napoli C."/>
            <person name="McDonald S.M."/>
            <person name="Parker M.S."/>
            <person name="Rombauts S."/>
            <person name="Salamov A."/>
            <person name="Von Dassow P."/>
            <person name="Badger J.H."/>
            <person name="Coutinho P.M."/>
            <person name="Demir E."/>
            <person name="Dubchak I."/>
            <person name="Gentemann C."/>
            <person name="Eikrem W."/>
            <person name="Gready J.E."/>
            <person name="John U."/>
            <person name="Lanier W."/>
            <person name="Lindquist E.A."/>
            <person name="Lucas S."/>
            <person name="Mayer K.F."/>
            <person name="Moreau H."/>
            <person name="Not F."/>
            <person name="Otillar R."/>
            <person name="Panaud O."/>
            <person name="Pangilinan J."/>
            <person name="Paulsen I."/>
            <person name="Piegu B."/>
            <person name="Poliakov A."/>
            <person name="Robbens S."/>
            <person name="Schmutz J."/>
            <person name="Toulza E."/>
            <person name="Wyss T."/>
            <person name="Zelensky A."/>
            <person name="Zhou K."/>
            <person name="Armbrust E.V."/>
            <person name="Bhattacharya D."/>
            <person name="Goodenough U.W."/>
            <person name="Van de Peer Y."/>
            <person name="Grigoriev I.V."/>
        </authorList>
    </citation>
    <scope>NUCLEOTIDE SEQUENCE [LARGE SCALE GENOMIC DNA]</scope>
    <source>
        <strain evidence="5">RCC299 / NOUM17</strain>
    </source>
</reference>
<evidence type="ECO:0000259" key="3">
    <source>
        <dbReference type="PROSITE" id="PS50222"/>
    </source>
</evidence>
<dbReference type="InParanoid" id="C1E950"/>
<evidence type="ECO:0000313" key="4">
    <source>
        <dbReference type="EMBL" id="ACO64623.1"/>
    </source>
</evidence>
<dbReference type="SMART" id="SM00054">
    <property type="entry name" value="EFh"/>
    <property type="match status" value="4"/>
</dbReference>
<dbReference type="STRING" id="296587.C1E950"/>
<dbReference type="PROSITE" id="PS00018">
    <property type="entry name" value="EF_HAND_1"/>
    <property type="match status" value="3"/>
</dbReference>